<dbReference type="Proteomes" id="UP000008495">
    <property type="component" value="Unassembled WGS sequence"/>
</dbReference>
<dbReference type="OrthoDB" id="5116787at2"/>
<keyword evidence="2" id="KW-1185">Reference proteome</keyword>
<dbReference type="RefSeq" id="WP_006501881.1">
    <property type="nucleotide sequence ID" value="NZ_BAGZ01000005.1"/>
</dbReference>
<sequence>MFGISPEMISAISGLGALFVATWAGITAFHIQQIERQRDAIAEKERLSSSATGVSAWTAIQLEGDIRKSGILLRNISTMPIYDVCISSKDRNGAPEPPIKLCTVPPGEYFIERVNTSYHWAFPDAPTGIIRPIMNKKDWAVAFINFTDSSGREWQREQNGSLTCKNMTVKHEKMGEAPPMAHYKRSAIRPA</sequence>
<protein>
    <submittedName>
        <fullName evidence="1">Uncharacterized protein</fullName>
    </submittedName>
</protein>
<dbReference type="AlphaFoldDB" id="K6VK83"/>
<gene>
    <name evidence="1" type="ORF">AUCHE_05_00330</name>
</gene>
<dbReference type="eggNOG" id="ENOG5033MCV">
    <property type="taxonomic scope" value="Bacteria"/>
</dbReference>
<comment type="caution">
    <text evidence="1">The sequence shown here is derived from an EMBL/GenBank/DDBJ whole genome shotgun (WGS) entry which is preliminary data.</text>
</comment>
<organism evidence="1 2">
    <name type="scientific">Austwickia chelonae NBRC 105200</name>
    <dbReference type="NCBI Taxonomy" id="1184607"/>
    <lineage>
        <taxon>Bacteria</taxon>
        <taxon>Bacillati</taxon>
        <taxon>Actinomycetota</taxon>
        <taxon>Actinomycetes</taxon>
        <taxon>Micrococcales</taxon>
        <taxon>Dermatophilaceae</taxon>
        <taxon>Austwickia</taxon>
    </lineage>
</organism>
<dbReference type="EMBL" id="BAGZ01000005">
    <property type="protein sequence ID" value="GAB77129.1"/>
    <property type="molecule type" value="Genomic_DNA"/>
</dbReference>
<reference evidence="1 2" key="1">
    <citation type="submission" date="2012-08" db="EMBL/GenBank/DDBJ databases">
        <title>Whole genome shotgun sequence of Austwickia chelonae NBRC 105200.</title>
        <authorList>
            <person name="Yoshida I."/>
            <person name="Hosoyama A."/>
            <person name="Tsuchikane K."/>
            <person name="Katsumata H."/>
            <person name="Ando Y."/>
            <person name="Ohji S."/>
            <person name="Hamada M."/>
            <person name="Tamura T."/>
            <person name="Yamazoe A."/>
            <person name="Yamazaki S."/>
            <person name="Fujita N."/>
        </authorList>
    </citation>
    <scope>NUCLEOTIDE SEQUENCE [LARGE SCALE GENOMIC DNA]</scope>
    <source>
        <strain evidence="1 2">NBRC 105200</strain>
    </source>
</reference>
<evidence type="ECO:0000313" key="2">
    <source>
        <dbReference type="Proteomes" id="UP000008495"/>
    </source>
</evidence>
<accession>K6VK83</accession>
<proteinExistence type="predicted"/>
<evidence type="ECO:0000313" key="1">
    <source>
        <dbReference type="EMBL" id="GAB77129.1"/>
    </source>
</evidence>
<name>K6VK83_9MICO</name>